<evidence type="ECO:0000313" key="3">
    <source>
        <dbReference type="Proteomes" id="UP000182584"/>
    </source>
</evidence>
<gene>
    <name evidence="2" type="ORF">SAMN04487884_10423</name>
</gene>
<organism evidence="2 3">
    <name type="scientific">Butyrivibrio fibrisolvens</name>
    <dbReference type="NCBI Taxonomy" id="831"/>
    <lineage>
        <taxon>Bacteria</taxon>
        <taxon>Bacillati</taxon>
        <taxon>Bacillota</taxon>
        <taxon>Clostridia</taxon>
        <taxon>Lachnospirales</taxon>
        <taxon>Lachnospiraceae</taxon>
        <taxon>Butyrivibrio</taxon>
    </lineage>
</organism>
<evidence type="ECO:0000313" key="2">
    <source>
        <dbReference type="EMBL" id="SER30338.1"/>
    </source>
</evidence>
<dbReference type="InterPro" id="IPR013830">
    <property type="entry name" value="SGNH_hydro"/>
</dbReference>
<proteinExistence type="predicted"/>
<dbReference type="EMBL" id="FOGJ01000004">
    <property type="protein sequence ID" value="SER30338.1"/>
    <property type="molecule type" value="Genomic_DNA"/>
</dbReference>
<dbReference type="RefSeq" id="WP_074754504.1">
    <property type="nucleotide sequence ID" value="NZ_FOGJ01000004.1"/>
</dbReference>
<name>A0A1H9N369_BUTFI</name>
<dbReference type="OrthoDB" id="2513075at2"/>
<dbReference type="AlphaFoldDB" id="A0A1H9N369"/>
<dbReference type="PANTHER" id="PTHR30383:SF5">
    <property type="entry name" value="SGNH HYDROLASE-TYPE ESTERASE DOMAIN-CONTAINING PROTEIN"/>
    <property type="match status" value="1"/>
</dbReference>
<sequence>MKAEEVISDFFQNEKRNKVVRYRHLNRFVKKGQILFTGSSLMEQFPINEILQNHGMNTVIYNRGIGGYTIPEMLESMEEQIFELEPSKIFINIGTNDISKPEETKEQLISDYRKVLTQIKDRLPQAKVYMMAYYPVNVQIAARQPWPDADKAAKLRLERLDESNKTVSELAQEFGYSFIDVNKGLTDDNGQTKEEYSIDGIHMWSDAYEVVFENMKEYITE</sequence>
<dbReference type="Proteomes" id="UP000182584">
    <property type="component" value="Unassembled WGS sequence"/>
</dbReference>
<dbReference type="InterPro" id="IPR036514">
    <property type="entry name" value="SGNH_hydro_sf"/>
</dbReference>
<accession>A0A1H9N369</accession>
<reference evidence="2 3" key="1">
    <citation type="submission" date="2016-10" db="EMBL/GenBank/DDBJ databases">
        <authorList>
            <person name="de Groot N.N."/>
        </authorList>
    </citation>
    <scope>NUCLEOTIDE SEQUENCE [LARGE SCALE GENOMIC DNA]</scope>
    <source>
        <strain evidence="2 3">AR40</strain>
    </source>
</reference>
<evidence type="ECO:0000259" key="1">
    <source>
        <dbReference type="Pfam" id="PF13472"/>
    </source>
</evidence>
<dbReference type="GO" id="GO:0004622">
    <property type="term" value="F:phosphatidylcholine lysophospholipase activity"/>
    <property type="evidence" value="ECO:0007669"/>
    <property type="project" value="TreeGrafter"/>
</dbReference>
<dbReference type="SUPFAM" id="SSF52266">
    <property type="entry name" value="SGNH hydrolase"/>
    <property type="match status" value="1"/>
</dbReference>
<feature type="domain" description="SGNH hydrolase-type esterase" evidence="1">
    <location>
        <begin position="49"/>
        <end position="209"/>
    </location>
</feature>
<protein>
    <submittedName>
        <fullName evidence="2">Lysophospholipase L1</fullName>
    </submittedName>
</protein>
<dbReference type="eggNOG" id="COG2755">
    <property type="taxonomic scope" value="Bacteria"/>
</dbReference>
<dbReference type="PANTHER" id="PTHR30383">
    <property type="entry name" value="THIOESTERASE 1/PROTEASE 1/LYSOPHOSPHOLIPASE L1"/>
    <property type="match status" value="1"/>
</dbReference>
<dbReference type="Pfam" id="PF13472">
    <property type="entry name" value="Lipase_GDSL_2"/>
    <property type="match status" value="1"/>
</dbReference>
<dbReference type="Gene3D" id="3.40.50.1110">
    <property type="entry name" value="SGNH hydrolase"/>
    <property type="match status" value="1"/>
</dbReference>
<dbReference type="InterPro" id="IPR051532">
    <property type="entry name" value="Ester_Hydrolysis_Enzymes"/>
</dbReference>